<evidence type="ECO:0000313" key="3">
    <source>
        <dbReference type="Proteomes" id="UP000294360"/>
    </source>
</evidence>
<feature type="region of interest" description="Disordered" evidence="1">
    <location>
        <begin position="16"/>
        <end position="44"/>
    </location>
</feature>
<dbReference type="AlphaFoldDB" id="A0A4U8Z4V7"/>
<gene>
    <name evidence="2" type="ORF">MTUNDRAET4_3643</name>
</gene>
<organism evidence="2 3">
    <name type="scientific">Methylocella tundrae</name>
    <dbReference type="NCBI Taxonomy" id="227605"/>
    <lineage>
        <taxon>Bacteria</taxon>
        <taxon>Pseudomonadati</taxon>
        <taxon>Pseudomonadota</taxon>
        <taxon>Alphaproteobacteria</taxon>
        <taxon>Hyphomicrobiales</taxon>
        <taxon>Beijerinckiaceae</taxon>
        <taxon>Methylocella</taxon>
    </lineage>
</organism>
<evidence type="ECO:0000256" key="1">
    <source>
        <dbReference type="SAM" id="MobiDB-lite"/>
    </source>
</evidence>
<reference evidence="2 3" key="1">
    <citation type="submission" date="2019-03" db="EMBL/GenBank/DDBJ databases">
        <authorList>
            <person name="Kox A.R. M."/>
        </authorList>
    </citation>
    <scope>NUCLEOTIDE SEQUENCE [LARGE SCALE GENOMIC DNA]</scope>
    <source>
        <strain evidence="2">MTUNDRAET4 annotated genome</strain>
    </source>
</reference>
<dbReference type="KEGG" id="mtun:MTUNDRAET4_3643"/>
<evidence type="ECO:0000313" key="2">
    <source>
        <dbReference type="EMBL" id="VFU10530.1"/>
    </source>
</evidence>
<dbReference type="Proteomes" id="UP000294360">
    <property type="component" value="Chromosome"/>
</dbReference>
<dbReference type="EMBL" id="LR536450">
    <property type="protein sequence ID" value="VFU10530.1"/>
    <property type="molecule type" value="Genomic_DNA"/>
</dbReference>
<proteinExistence type="predicted"/>
<accession>A0A4U8Z4V7</accession>
<protein>
    <submittedName>
        <fullName evidence="2">Uncharacterized protein</fullName>
    </submittedName>
</protein>
<sequence length="68" mass="7046">MPSAAVGYERQRPCSALDYASNGRPAGTKGVAAGSRTDTEMTDDDRATIATVDLLANPLSANDFDPDG</sequence>
<name>A0A4U8Z4V7_METTU</name>